<feature type="domain" description="CRAL-TRIO" evidence="1">
    <location>
        <begin position="231"/>
        <end position="334"/>
    </location>
</feature>
<reference evidence="3" key="1">
    <citation type="submission" date="2025-08" db="UniProtKB">
        <authorList>
            <consortium name="RefSeq"/>
        </authorList>
    </citation>
    <scope>IDENTIFICATION</scope>
    <source>
        <tissue evidence="3">Testes</tissue>
    </source>
</reference>
<dbReference type="GeneID" id="102806527"/>
<proteinExistence type="predicted"/>
<evidence type="ECO:0000259" key="1">
    <source>
        <dbReference type="Pfam" id="PF13716"/>
    </source>
</evidence>
<evidence type="ECO:0000313" key="2">
    <source>
        <dbReference type="Proteomes" id="UP000694865"/>
    </source>
</evidence>
<dbReference type="InterPro" id="IPR036865">
    <property type="entry name" value="CRAL-TRIO_dom_sf"/>
</dbReference>
<accession>A0ABM0MFP8</accession>
<keyword evidence="2" id="KW-1185">Reference proteome</keyword>
<dbReference type="CDD" id="cd00170">
    <property type="entry name" value="SEC14"/>
    <property type="match status" value="1"/>
</dbReference>
<protein>
    <submittedName>
        <fullName evidence="3">Protein prune homolog 2-like</fullName>
    </submittedName>
</protein>
<dbReference type="InterPro" id="IPR022181">
    <property type="entry name" value="Bcl2-/adenovirus-E1B"/>
</dbReference>
<organism evidence="2 3">
    <name type="scientific">Saccoglossus kowalevskii</name>
    <name type="common">Acorn worm</name>
    <dbReference type="NCBI Taxonomy" id="10224"/>
    <lineage>
        <taxon>Eukaryota</taxon>
        <taxon>Metazoa</taxon>
        <taxon>Hemichordata</taxon>
        <taxon>Enteropneusta</taxon>
        <taxon>Harrimaniidae</taxon>
        <taxon>Saccoglossus</taxon>
    </lineage>
</organism>
<dbReference type="Pfam" id="PF12496">
    <property type="entry name" value="BNIP2"/>
    <property type="match status" value="1"/>
</dbReference>
<gene>
    <name evidence="3" type="primary">LOC102806527</name>
</gene>
<name>A0ABM0MFP8_SACKO</name>
<sequence length="360" mass="41485">MGDLAPKVELITDNNHNNICSLEYSSSTYCELESSPCGHYDYPDEVFEEEYYTNDDDDDIDIDRIIAEVTSLDREKASREEHCGNDQDIRNTELKHCTDKKSLTMFALPDVGGESMSSLSSDTDDSWSDCECKDDFDWDDYTPLSTLSGELESLREMSEMCNEEVRQDDEDYQSVKLGDNVYHIDLKITKKYSGIISYGGKLETTNQTDIFTISGHDLPARERNSPHYVYAMENLFLHAVVTVDVLSNRDYALVYFCGRSRKTLPPMWWLKKMYAILDRGLRKNVANIYVVHPTFWVKTALRLFQPFTNGKLIHKIKMVDGLNELRKLLPTDYMYIPQESKDFDEELRMARSGTVAVKTT</sequence>
<dbReference type="InterPro" id="IPR001251">
    <property type="entry name" value="CRAL-TRIO_dom"/>
</dbReference>
<dbReference type="RefSeq" id="XP_006818839.1">
    <property type="nucleotide sequence ID" value="XM_006818776.1"/>
</dbReference>
<dbReference type="SUPFAM" id="SSF52087">
    <property type="entry name" value="CRAL/TRIO domain"/>
    <property type="match status" value="1"/>
</dbReference>
<dbReference type="Proteomes" id="UP000694865">
    <property type="component" value="Unplaced"/>
</dbReference>
<dbReference type="Pfam" id="PF13716">
    <property type="entry name" value="CRAL_TRIO_2"/>
    <property type="match status" value="1"/>
</dbReference>
<evidence type="ECO:0000313" key="3">
    <source>
        <dbReference type="RefSeq" id="XP_006818839.1"/>
    </source>
</evidence>
<dbReference type="Gene3D" id="3.40.525.10">
    <property type="entry name" value="CRAL-TRIO lipid binding domain"/>
    <property type="match status" value="1"/>
</dbReference>